<evidence type="ECO:0000256" key="5">
    <source>
        <dbReference type="ARBA" id="ARBA00022946"/>
    </source>
</evidence>
<dbReference type="InterPro" id="IPR006094">
    <property type="entry name" value="Oxid_FAD_bind_N"/>
</dbReference>
<dbReference type="GO" id="GO:0008720">
    <property type="term" value="F:D-lactate dehydrogenase (NAD+) activity"/>
    <property type="evidence" value="ECO:0007669"/>
    <property type="project" value="TreeGrafter"/>
</dbReference>
<evidence type="ECO:0000313" key="11">
    <source>
        <dbReference type="Proteomes" id="UP000295600"/>
    </source>
</evidence>
<dbReference type="PANTHER" id="PTHR11748:SF111">
    <property type="entry name" value="D-LACTATE DEHYDROGENASE, MITOCHONDRIAL-RELATED"/>
    <property type="match status" value="1"/>
</dbReference>
<reference evidence="10 11" key="1">
    <citation type="submission" date="2019-03" db="EMBL/GenBank/DDBJ databases">
        <title>Genomic Encyclopedia of Type Strains, Phase IV (KMG-IV): sequencing the most valuable type-strain genomes for metagenomic binning, comparative biology and taxonomic classification.</title>
        <authorList>
            <person name="Goeker M."/>
        </authorList>
    </citation>
    <scope>NUCLEOTIDE SEQUENCE [LARGE SCALE GENOMIC DNA]</scope>
    <source>
        <strain evidence="10 11">DSM 23917</strain>
    </source>
</reference>
<evidence type="ECO:0000256" key="1">
    <source>
        <dbReference type="ARBA" id="ARBA00001974"/>
    </source>
</evidence>
<evidence type="ECO:0000256" key="6">
    <source>
        <dbReference type="ARBA" id="ARBA00023002"/>
    </source>
</evidence>
<comment type="similarity">
    <text evidence="2">Belongs to the FAD-binding oxidoreductase/transferase type 4 family.</text>
</comment>
<dbReference type="Pfam" id="PF02913">
    <property type="entry name" value="FAD-oxidase_C"/>
    <property type="match status" value="1"/>
</dbReference>
<dbReference type="InterPro" id="IPR004113">
    <property type="entry name" value="FAD-bd_oxidored_4_C"/>
</dbReference>
<dbReference type="Pfam" id="PF13183">
    <property type="entry name" value="Fer4_8"/>
    <property type="match status" value="1"/>
</dbReference>
<dbReference type="InterPro" id="IPR004017">
    <property type="entry name" value="Cys_rich_dom"/>
</dbReference>
<accession>A0A4R2M512</accession>
<evidence type="ECO:0000256" key="7">
    <source>
        <dbReference type="ARBA" id="ARBA00038897"/>
    </source>
</evidence>
<protein>
    <recommendedName>
        <fullName evidence="7">D-lactate dehydrogenase (cytochrome)</fullName>
        <ecNumber evidence="7">1.1.2.4</ecNumber>
    </recommendedName>
</protein>
<dbReference type="SUPFAM" id="SSF56176">
    <property type="entry name" value="FAD-binding/transporter-associated domain-like"/>
    <property type="match status" value="1"/>
</dbReference>
<organism evidence="10 11">
    <name type="scientific">Prevotella heparinolytica</name>
    <dbReference type="NCBI Taxonomy" id="28113"/>
    <lineage>
        <taxon>Bacteria</taxon>
        <taxon>Pseudomonadati</taxon>
        <taxon>Bacteroidota</taxon>
        <taxon>Bacteroidia</taxon>
        <taxon>Bacteroidales</taxon>
        <taxon>Bacteroidaceae</taxon>
        <taxon>Bacteroides</taxon>
    </lineage>
</organism>
<dbReference type="PROSITE" id="PS51379">
    <property type="entry name" value="4FE4S_FER_2"/>
    <property type="match status" value="1"/>
</dbReference>
<dbReference type="InterPro" id="IPR009051">
    <property type="entry name" value="Helical_ferredxn"/>
</dbReference>
<dbReference type="GO" id="GO:0071949">
    <property type="term" value="F:FAD binding"/>
    <property type="evidence" value="ECO:0007669"/>
    <property type="project" value="InterPro"/>
</dbReference>
<proteinExistence type="inferred from homology"/>
<keyword evidence="6" id="KW-0560">Oxidoreductase</keyword>
<dbReference type="GO" id="GO:0051536">
    <property type="term" value="F:iron-sulfur cluster binding"/>
    <property type="evidence" value="ECO:0007669"/>
    <property type="project" value="InterPro"/>
</dbReference>
<gene>
    <name evidence="10" type="ORF">EV202_11521</name>
</gene>
<dbReference type="GO" id="GO:1903457">
    <property type="term" value="P:lactate catabolic process"/>
    <property type="evidence" value="ECO:0007669"/>
    <property type="project" value="TreeGrafter"/>
</dbReference>
<feature type="domain" description="4Fe-4S ferredoxin-type" evidence="8">
    <location>
        <begin position="586"/>
        <end position="615"/>
    </location>
</feature>
<comment type="cofactor">
    <cofactor evidence="1">
        <name>FAD</name>
        <dbReference type="ChEBI" id="CHEBI:57692"/>
    </cofactor>
</comment>
<dbReference type="Gene3D" id="3.30.70.2740">
    <property type="match status" value="1"/>
</dbReference>
<dbReference type="AlphaFoldDB" id="A0A4R2M512"/>
<name>A0A4R2M512_9BACE</name>
<dbReference type="EMBL" id="SLXB01000015">
    <property type="protein sequence ID" value="TCO90741.1"/>
    <property type="molecule type" value="Genomic_DNA"/>
</dbReference>
<dbReference type="SUPFAM" id="SSF46548">
    <property type="entry name" value="alpha-helical ferredoxin"/>
    <property type="match status" value="1"/>
</dbReference>
<dbReference type="InterPro" id="IPR016164">
    <property type="entry name" value="FAD-linked_Oxase-like_C"/>
</dbReference>
<evidence type="ECO:0000259" key="9">
    <source>
        <dbReference type="PROSITE" id="PS51387"/>
    </source>
</evidence>
<dbReference type="InterPro" id="IPR016166">
    <property type="entry name" value="FAD-bd_PCMH"/>
</dbReference>
<evidence type="ECO:0000259" key="8">
    <source>
        <dbReference type="PROSITE" id="PS51379"/>
    </source>
</evidence>
<dbReference type="InterPro" id="IPR036318">
    <property type="entry name" value="FAD-bd_PCMH-like_sf"/>
</dbReference>
<evidence type="ECO:0000256" key="4">
    <source>
        <dbReference type="ARBA" id="ARBA00022827"/>
    </source>
</evidence>
<dbReference type="Pfam" id="PF01565">
    <property type="entry name" value="FAD_binding_4"/>
    <property type="match status" value="1"/>
</dbReference>
<comment type="caution">
    <text evidence="10">The sequence shown here is derived from an EMBL/GenBank/DDBJ whole genome shotgun (WGS) entry which is preliminary data.</text>
</comment>
<dbReference type="FunFam" id="1.10.45.10:FF:000001">
    <property type="entry name" value="D-lactate dehydrogenase mitochondrial"/>
    <property type="match status" value="1"/>
</dbReference>
<dbReference type="PROSITE" id="PS51387">
    <property type="entry name" value="FAD_PCMH"/>
    <property type="match status" value="1"/>
</dbReference>
<sequence>MEKTIYDTFLQEAGRFIPKDRIYTDPLRRLAWGTDAGFYRLIPQAVIRSKNEEEVSLLLTLADHYNLPVTFRAAGTSLSGQAISDSILIVAGKHWEKYKISADRERITLQPGIIGQRVNELLAPYGRKFAPDPASVKSAMVGGIVMNNASGMNCGTHANSDKVLISARIILTDGTVLDTGDPDSRTSFEATHSDFIRRICNLRDEIRANEKLVERIRYKYSIKNVMGLNLLPFVRFDDPFDIIAHLMVGSEGTLAFLAEVTMKTEYDYPCKASAMIYFKTIKEASRAVVAMKRLTRTTPDGQPAESGEPVVKSAEMLDSKSLSSVNDPVFLRYKGEVASSILPGVEPGDEMGLTAVLTETKARTPEELKQNISAIEACLTSFKTYTPVRFTDNPEEYSPYWAIRSGIFPSVGGTRKPGTTCLIEDIAFHIEDLPEATAELQQLIARHGYDDACIYGHALEGNYHFIINQSFSTADEVKRYEALMNDVKTLVVDKYDGSLKAEHGTGRNMAPFVRYEWGDDAFRAMQTVKEIFDPKGLLNPGVIFNDDPQCHIKHFKPLPVLAIDEKNRATGYQLQRNSDGIAIVALCPPLAADKCIECGFCEVNCLSCGFTLSSRQRIVVQREISRLKQHGYLQEAKKLEKQYRYLGDQTCAGDGLCSTSCPMGINTGDLTHLVRQEALPKNSLGYKAGNFAANHFAGVKSALRSTLRLADFGHSLLRTKAMSAVTKGMHKLPNIPLWTPAMPKAYKYTGSQASPTHTSDREENAMQNNTICKVVYFPSCINQTMGLSKKSPVERALVNKMISLLQKAGYEVIFPEGMDKLCCGTIWESKGMPDIADRKVEELEAALWEASRHGEYPVLCDQSPCLHRMREHIKRMKLYEPAEFIHTFLRDKLDFTPTDRPVAIHITCSMRKMGLADTLTGLARLCSNNVIIPEEVGCCGFAGDRGFTHPELNAYALRKLRPQIEAAGVQIGYSNSRTCEIGLTTNSGIPYVSIVYLVDECTKPLRTNLTHINS</sequence>
<feature type="domain" description="FAD-binding PCMH-type" evidence="9">
    <location>
        <begin position="39"/>
        <end position="267"/>
    </location>
</feature>
<evidence type="ECO:0000256" key="2">
    <source>
        <dbReference type="ARBA" id="ARBA00008000"/>
    </source>
</evidence>
<dbReference type="Gene3D" id="1.10.1060.10">
    <property type="entry name" value="Alpha-helical ferredoxin"/>
    <property type="match status" value="1"/>
</dbReference>
<dbReference type="Pfam" id="PF02754">
    <property type="entry name" value="CCG"/>
    <property type="match status" value="2"/>
</dbReference>
<dbReference type="GO" id="GO:0004458">
    <property type="term" value="F:D-lactate dehydrogenase (cytochrome) activity"/>
    <property type="evidence" value="ECO:0007669"/>
    <property type="project" value="UniProtKB-EC"/>
</dbReference>
<dbReference type="Gene3D" id="3.30.465.10">
    <property type="match status" value="1"/>
</dbReference>
<dbReference type="SUPFAM" id="SSF55103">
    <property type="entry name" value="FAD-linked oxidases, C-terminal domain"/>
    <property type="match status" value="1"/>
</dbReference>
<evidence type="ECO:0000256" key="3">
    <source>
        <dbReference type="ARBA" id="ARBA00022630"/>
    </source>
</evidence>
<dbReference type="Gene3D" id="1.10.45.10">
    <property type="entry name" value="Vanillyl-alcohol Oxidase, Chain A, domain 4"/>
    <property type="match status" value="1"/>
</dbReference>
<dbReference type="Proteomes" id="UP000295600">
    <property type="component" value="Unassembled WGS sequence"/>
</dbReference>
<dbReference type="PANTHER" id="PTHR11748">
    <property type="entry name" value="D-LACTATE DEHYDROGENASE"/>
    <property type="match status" value="1"/>
</dbReference>
<dbReference type="EC" id="1.1.2.4" evidence="7"/>
<dbReference type="RefSeq" id="WP_131926720.1">
    <property type="nucleotide sequence ID" value="NZ_SLXB01000015.1"/>
</dbReference>
<dbReference type="InterPro" id="IPR016171">
    <property type="entry name" value="Vanillyl_alc_oxidase_C-sub2"/>
</dbReference>
<evidence type="ECO:0000313" key="10">
    <source>
        <dbReference type="EMBL" id="TCO90741.1"/>
    </source>
</evidence>
<dbReference type="InterPro" id="IPR016169">
    <property type="entry name" value="FAD-bd_PCMH_sub2"/>
</dbReference>
<dbReference type="InterPro" id="IPR017896">
    <property type="entry name" value="4Fe4S_Fe-S-bd"/>
</dbReference>
<keyword evidence="5" id="KW-0809">Transit peptide</keyword>
<keyword evidence="3" id="KW-0285">Flavoprotein</keyword>
<keyword evidence="4" id="KW-0274">FAD</keyword>